<keyword evidence="1" id="KW-0472">Membrane</keyword>
<dbReference type="Proteomes" id="UP001147733">
    <property type="component" value="Unassembled WGS sequence"/>
</dbReference>
<keyword evidence="1" id="KW-1133">Transmembrane helix</keyword>
<dbReference type="RefSeq" id="XP_056496050.1">
    <property type="nucleotide sequence ID" value="XM_056648919.1"/>
</dbReference>
<feature type="transmembrane region" description="Helical" evidence="1">
    <location>
        <begin position="225"/>
        <end position="244"/>
    </location>
</feature>
<evidence type="ECO:0000313" key="2">
    <source>
        <dbReference type="EMBL" id="KAJ5221127.1"/>
    </source>
</evidence>
<feature type="transmembrane region" description="Helical" evidence="1">
    <location>
        <begin position="324"/>
        <end position="343"/>
    </location>
</feature>
<evidence type="ECO:0000313" key="3">
    <source>
        <dbReference type="Proteomes" id="UP001147733"/>
    </source>
</evidence>
<dbReference type="EMBL" id="JAPQKT010000009">
    <property type="protein sequence ID" value="KAJ5221127.1"/>
    <property type="molecule type" value="Genomic_DNA"/>
</dbReference>
<reference evidence="2" key="2">
    <citation type="journal article" date="2023" name="IMA Fungus">
        <title>Comparative genomic study of the Penicillium genus elucidates a diverse pangenome and 15 lateral gene transfer events.</title>
        <authorList>
            <person name="Petersen C."/>
            <person name="Sorensen T."/>
            <person name="Nielsen M.R."/>
            <person name="Sondergaard T.E."/>
            <person name="Sorensen J.L."/>
            <person name="Fitzpatrick D.A."/>
            <person name="Frisvad J.C."/>
            <person name="Nielsen K.L."/>
        </authorList>
    </citation>
    <scope>NUCLEOTIDE SEQUENCE</scope>
    <source>
        <strain evidence="2">IBT 23319</strain>
    </source>
</reference>
<keyword evidence="1" id="KW-0812">Transmembrane</keyword>
<feature type="transmembrane region" description="Helical" evidence="1">
    <location>
        <begin position="293"/>
        <end position="312"/>
    </location>
</feature>
<sequence>MFLCRLSFSSLWYLSRSSLPSCIKRATSAVAASFSAVTWRCAISQGFIGCCDLGLFGLKAIYLRPKLRSFAGAGPKTLLVLAFDGLIETSYLGLIRSDLVSASNKICLVGLLGGNPELTQLPVKVGVVSCKLGVLGLKTLHCRLEIISLILVGLEHIIGGLHVPGSIRLGFHDLSSEVLVLFDKFGGQALMLDKLSAEVQVHVFHFQNAHSSSGCIFGIQSRRDVVVWSWGIHFVIPISIHALASEDTSASSPILPEFGPRHALPLFVVALLSLGLGQFFLQVDNFCLNCYHLMFFLFFVVGQELNLVGVLVSRPLGNFIELLFIKLAHSIQFGLVLSVALVLGKPFNISAVPAGI</sequence>
<organism evidence="2 3">
    <name type="scientific">Penicillium citrinum</name>
    <dbReference type="NCBI Taxonomy" id="5077"/>
    <lineage>
        <taxon>Eukaryota</taxon>
        <taxon>Fungi</taxon>
        <taxon>Dikarya</taxon>
        <taxon>Ascomycota</taxon>
        <taxon>Pezizomycotina</taxon>
        <taxon>Eurotiomycetes</taxon>
        <taxon>Eurotiomycetidae</taxon>
        <taxon>Eurotiales</taxon>
        <taxon>Aspergillaceae</taxon>
        <taxon>Penicillium</taxon>
    </lineage>
</organism>
<gene>
    <name evidence="2" type="ORF">N7469_010014</name>
</gene>
<feature type="transmembrane region" description="Helical" evidence="1">
    <location>
        <begin position="264"/>
        <end position="281"/>
    </location>
</feature>
<name>A0A9W9NJK2_PENCI</name>
<dbReference type="AlphaFoldDB" id="A0A9W9NJK2"/>
<proteinExistence type="predicted"/>
<protein>
    <submittedName>
        <fullName evidence="2">Uncharacterized protein</fullName>
    </submittedName>
</protein>
<dbReference type="GeneID" id="81388086"/>
<comment type="caution">
    <text evidence="2">The sequence shown here is derived from an EMBL/GenBank/DDBJ whole genome shotgun (WGS) entry which is preliminary data.</text>
</comment>
<evidence type="ECO:0000256" key="1">
    <source>
        <dbReference type="SAM" id="Phobius"/>
    </source>
</evidence>
<reference evidence="2" key="1">
    <citation type="submission" date="2022-11" db="EMBL/GenBank/DDBJ databases">
        <authorList>
            <person name="Petersen C."/>
        </authorList>
    </citation>
    <scope>NUCLEOTIDE SEQUENCE</scope>
    <source>
        <strain evidence="2">IBT 23319</strain>
    </source>
</reference>
<accession>A0A9W9NJK2</accession>
<keyword evidence="3" id="KW-1185">Reference proteome</keyword>